<proteinExistence type="inferred from homology"/>
<organism evidence="5 6">
    <name type="scientific">Rufibacter latericius</name>
    <dbReference type="NCBI Taxonomy" id="2487040"/>
    <lineage>
        <taxon>Bacteria</taxon>
        <taxon>Pseudomonadati</taxon>
        <taxon>Bacteroidota</taxon>
        <taxon>Cytophagia</taxon>
        <taxon>Cytophagales</taxon>
        <taxon>Hymenobacteraceae</taxon>
        <taxon>Rufibacter</taxon>
    </lineage>
</organism>
<evidence type="ECO:0000256" key="1">
    <source>
        <dbReference type="ARBA" id="ARBA00022801"/>
    </source>
</evidence>
<dbReference type="Gene3D" id="3.20.20.80">
    <property type="entry name" value="Glycosidases"/>
    <property type="match status" value="1"/>
</dbReference>
<dbReference type="PROSITE" id="PS00659">
    <property type="entry name" value="GLYCOSYL_HYDROL_F5"/>
    <property type="match status" value="1"/>
</dbReference>
<sequence>MSLKKIIPALLLVGSSYVASGQAVKELGALRVEGTQLVGKSGQPAMLRGMSFGWHNFWPRFYTPETVSWLKKDWKINVIRAAMGIEPNNGFKQKPEWSKEKIKAVVDGAIKENIYVIIDWHSHNINLPEAKAFFTEMAQTYGKNPHVIYEIFNEPDQESWAEVKAYSEELIKTIRAIDPDNLILVGTPHWDQDVHLAADDPIKGVTNVMYTLHFYAATHKQELRNRGDYALSKGLPLFISESAGMEATGDGPLNEEEWQKWIDWAEKNKVSWVTWSVSDKNETCSVLLPSASATGQWKDADLKPSGLKTRELLRKFAAQPVKNSPAKAKAK</sequence>
<keyword evidence="1 3" id="KW-0378">Hydrolase</keyword>
<keyword evidence="6" id="KW-1185">Reference proteome</keyword>
<evidence type="ECO:0000313" key="6">
    <source>
        <dbReference type="Proteomes" id="UP000272117"/>
    </source>
</evidence>
<dbReference type="AlphaFoldDB" id="A0A3M9MAY6"/>
<evidence type="ECO:0000256" key="2">
    <source>
        <dbReference type="ARBA" id="ARBA00023295"/>
    </source>
</evidence>
<dbReference type="EMBL" id="RJJD01000021">
    <property type="protein sequence ID" value="RNI22721.1"/>
    <property type="molecule type" value="Genomic_DNA"/>
</dbReference>
<dbReference type="OrthoDB" id="154460at2"/>
<dbReference type="GO" id="GO:0000272">
    <property type="term" value="P:polysaccharide catabolic process"/>
    <property type="evidence" value="ECO:0007669"/>
    <property type="project" value="InterPro"/>
</dbReference>
<dbReference type="RefSeq" id="WP_123128854.1">
    <property type="nucleotide sequence ID" value="NZ_RJJD01000021.1"/>
</dbReference>
<evidence type="ECO:0000259" key="4">
    <source>
        <dbReference type="Pfam" id="PF00150"/>
    </source>
</evidence>
<dbReference type="InterPro" id="IPR018087">
    <property type="entry name" value="Glyco_hydro_5_CS"/>
</dbReference>
<reference evidence="5 6" key="1">
    <citation type="submission" date="2018-11" db="EMBL/GenBank/DDBJ databases">
        <title>Rufibacter latericius sp. nov., isolated from water in Baiyang Lake.</title>
        <authorList>
            <person name="Yang Y."/>
        </authorList>
    </citation>
    <scope>NUCLEOTIDE SEQUENCE [LARGE SCALE GENOMIC DNA]</scope>
    <source>
        <strain evidence="5 6">R-22-1c-1</strain>
    </source>
</reference>
<dbReference type="PANTHER" id="PTHR34142:SF1">
    <property type="entry name" value="GLYCOSIDE HYDROLASE FAMILY 5 DOMAIN-CONTAINING PROTEIN"/>
    <property type="match status" value="1"/>
</dbReference>
<dbReference type="GO" id="GO:0004553">
    <property type="term" value="F:hydrolase activity, hydrolyzing O-glycosyl compounds"/>
    <property type="evidence" value="ECO:0007669"/>
    <property type="project" value="InterPro"/>
</dbReference>
<gene>
    <name evidence="5" type="ORF">EFB08_20570</name>
</gene>
<dbReference type="PANTHER" id="PTHR34142">
    <property type="entry name" value="ENDO-BETA-1,4-GLUCANASE A"/>
    <property type="match status" value="1"/>
</dbReference>
<protein>
    <submittedName>
        <fullName evidence="5">Glycoside hydrolase family 5 protein</fullName>
    </submittedName>
</protein>
<keyword evidence="2 3" id="KW-0326">Glycosidase</keyword>
<accession>A0A3M9MAY6</accession>
<dbReference type="InterPro" id="IPR001547">
    <property type="entry name" value="Glyco_hydro_5"/>
</dbReference>
<evidence type="ECO:0000256" key="3">
    <source>
        <dbReference type="RuleBase" id="RU361153"/>
    </source>
</evidence>
<dbReference type="Pfam" id="PF00150">
    <property type="entry name" value="Cellulase"/>
    <property type="match status" value="1"/>
</dbReference>
<dbReference type="InterPro" id="IPR017853">
    <property type="entry name" value="GH"/>
</dbReference>
<name>A0A3M9MAY6_9BACT</name>
<dbReference type="Proteomes" id="UP000272117">
    <property type="component" value="Unassembled WGS sequence"/>
</dbReference>
<comment type="similarity">
    <text evidence="3">Belongs to the glycosyl hydrolase 5 (cellulase A) family.</text>
</comment>
<dbReference type="SUPFAM" id="SSF51445">
    <property type="entry name" value="(Trans)glycosidases"/>
    <property type="match status" value="1"/>
</dbReference>
<comment type="caution">
    <text evidence="5">The sequence shown here is derived from an EMBL/GenBank/DDBJ whole genome shotgun (WGS) entry which is preliminary data.</text>
</comment>
<evidence type="ECO:0000313" key="5">
    <source>
        <dbReference type="EMBL" id="RNI22721.1"/>
    </source>
</evidence>
<feature type="domain" description="Glycoside hydrolase family 5" evidence="4">
    <location>
        <begin position="39"/>
        <end position="280"/>
    </location>
</feature>